<reference evidence="1 2" key="1">
    <citation type="journal article" date="2018" name="Nat. Genet.">
        <title>The Rosa genome provides new insights in the design of modern roses.</title>
        <authorList>
            <person name="Bendahmane M."/>
        </authorList>
    </citation>
    <scope>NUCLEOTIDE SEQUENCE [LARGE SCALE GENOMIC DNA]</scope>
    <source>
        <strain evidence="2">cv. Old Blush</strain>
    </source>
</reference>
<organism evidence="1 2">
    <name type="scientific">Rosa chinensis</name>
    <name type="common">China rose</name>
    <dbReference type="NCBI Taxonomy" id="74649"/>
    <lineage>
        <taxon>Eukaryota</taxon>
        <taxon>Viridiplantae</taxon>
        <taxon>Streptophyta</taxon>
        <taxon>Embryophyta</taxon>
        <taxon>Tracheophyta</taxon>
        <taxon>Spermatophyta</taxon>
        <taxon>Magnoliopsida</taxon>
        <taxon>eudicotyledons</taxon>
        <taxon>Gunneridae</taxon>
        <taxon>Pentapetalae</taxon>
        <taxon>rosids</taxon>
        <taxon>fabids</taxon>
        <taxon>Rosales</taxon>
        <taxon>Rosaceae</taxon>
        <taxon>Rosoideae</taxon>
        <taxon>Rosoideae incertae sedis</taxon>
        <taxon>Rosa</taxon>
    </lineage>
</organism>
<dbReference type="EMBL" id="PDCK01000042">
    <property type="protein sequence ID" value="PRQ39792.1"/>
    <property type="molecule type" value="Genomic_DNA"/>
</dbReference>
<dbReference type="Gramene" id="PRQ39792">
    <property type="protein sequence ID" value="PRQ39792"/>
    <property type="gene ID" value="RchiOBHm_Chr4g0429081"/>
</dbReference>
<accession>A0A2P6R038</accession>
<evidence type="ECO:0000313" key="2">
    <source>
        <dbReference type="Proteomes" id="UP000238479"/>
    </source>
</evidence>
<proteinExistence type="predicted"/>
<name>A0A2P6R038_ROSCH</name>
<keyword evidence="2" id="KW-1185">Reference proteome</keyword>
<comment type="caution">
    <text evidence="1">The sequence shown here is derived from an EMBL/GenBank/DDBJ whole genome shotgun (WGS) entry which is preliminary data.</text>
</comment>
<sequence>MESYPGRFPKPETHPSFSLLSPDSSPFPFGFSSSLRFFTFRPPSGVQPVTTGAPQPALETNDLGFWSFGRESPDRSKDCSGCSFGISPISDHSGHLRPPGFLRFRGISSPV</sequence>
<dbReference type="Proteomes" id="UP000238479">
    <property type="component" value="Chromosome 4"/>
</dbReference>
<gene>
    <name evidence="1" type="ORF">RchiOBHm_Chr4g0429081</name>
</gene>
<protein>
    <submittedName>
        <fullName evidence="1">Uncharacterized protein</fullName>
    </submittedName>
</protein>
<dbReference type="AlphaFoldDB" id="A0A2P6R038"/>
<evidence type="ECO:0000313" key="1">
    <source>
        <dbReference type="EMBL" id="PRQ39792.1"/>
    </source>
</evidence>